<evidence type="ECO:0000256" key="7">
    <source>
        <dbReference type="ARBA" id="ARBA00023157"/>
    </source>
</evidence>
<feature type="domain" description="Ig-like" evidence="12">
    <location>
        <begin position="652"/>
        <end position="727"/>
    </location>
</feature>
<dbReference type="FunFam" id="3.10.250.10:FF:000016">
    <property type="entry name" value="Scavenger receptor cysteine-rich protein type 12"/>
    <property type="match status" value="1"/>
</dbReference>
<dbReference type="SMART" id="SM00202">
    <property type="entry name" value="SR"/>
    <property type="match status" value="1"/>
</dbReference>
<keyword evidence="4" id="KW-0677">Repeat</keyword>
<feature type="domain" description="Ig-like" evidence="12">
    <location>
        <begin position="488"/>
        <end position="562"/>
    </location>
</feature>
<dbReference type="PRINTS" id="PR00258">
    <property type="entry name" value="SPERACTRCPTR"/>
</dbReference>
<feature type="domain" description="Ig-like" evidence="12">
    <location>
        <begin position="569"/>
        <end position="647"/>
    </location>
</feature>
<dbReference type="SUPFAM" id="SSF48726">
    <property type="entry name" value="Immunoglobulin"/>
    <property type="match status" value="3"/>
</dbReference>
<dbReference type="Gene3D" id="2.60.40.10">
    <property type="entry name" value="Immunoglobulins"/>
    <property type="match status" value="3"/>
</dbReference>
<keyword evidence="3" id="KW-0732">Signal</keyword>
<dbReference type="Proteomes" id="UP000275408">
    <property type="component" value="Unassembled WGS sequence"/>
</dbReference>
<evidence type="ECO:0000313" key="13">
    <source>
        <dbReference type="EMBL" id="RMX45746.1"/>
    </source>
</evidence>
<comment type="caution">
    <text evidence="13">The sequence shown here is derived from an EMBL/GenBank/DDBJ whole genome shotgun (WGS) entry which is preliminary data.</text>
</comment>
<keyword evidence="8" id="KW-0325">Glycoprotein</keyword>
<evidence type="ECO:0000259" key="11">
    <source>
        <dbReference type="PROSITE" id="PS50287"/>
    </source>
</evidence>
<dbReference type="SUPFAM" id="SSF82895">
    <property type="entry name" value="TSP-1 type 1 repeat"/>
    <property type="match status" value="2"/>
</dbReference>
<evidence type="ECO:0000256" key="4">
    <source>
        <dbReference type="ARBA" id="ARBA00022737"/>
    </source>
</evidence>
<dbReference type="Pfam" id="PF00090">
    <property type="entry name" value="TSP_1"/>
    <property type="match status" value="2"/>
</dbReference>
<dbReference type="PROSITE" id="PS50835">
    <property type="entry name" value="IG_LIKE"/>
    <property type="match status" value="3"/>
</dbReference>
<name>A0A3M6TWI2_POCDA</name>
<feature type="domain" description="SRCR" evidence="11">
    <location>
        <begin position="285"/>
        <end position="394"/>
    </location>
</feature>
<dbReference type="InterPro" id="IPR036383">
    <property type="entry name" value="TSP1_rpt_sf"/>
</dbReference>
<evidence type="ECO:0008006" key="15">
    <source>
        <dbReference type="Google" id="ProtNLM"/>
    </source>
</evidence>
<dbReference type="SMART" id="SM00408">
    <property type="entry name" value="IGc2"/>
    <property type="match status" value="3"/>
</dbReference>
<dbReference type="SUPFAM" id="SSF56487">
    <property type="entry name" value="SRCR-like"/>
    <property type="match status" value="2"/>
</dbReference>
<organism evidence="13 14">
    <name type="scientific">Pocillopora damicornis</name>
    <name type="common">Cauliflower coral</name>
    <name type="synonym">Millepora damicornis</name>
    <dbReference type="NCBI Taxonomy" id="46731"/>
    <lineage>
        <taxon>Eukaryota</taxon>
        <taxon>Metazoa</taxon>
        <taxon>Cnidaria</taxon>
        <taxon>Anthozoa</taxon>
        <taxon>Hexacorallia</taxon>
        <taxon>Scleractinia</taxon>
        <taxon>Astrocoeniina</taxon>
        <taxon>Pocilloporidae</taxon>
        <taxon>Pocillopora</taxon>
    </lineage>
</organism>
<dbReference type="Gene3D" id="2.20.100.10">
    <property type="entry name" value="Thrombospondin type-1 (TSP1) repeat"/>
    <property type="match status" value="2"/>
</dbReference>
<dbReference type="EMBL" id="RCHS01002783">
    <property type="protein sequence ID" value="RMX45746.1"/>
    <property type="molecule type" value="Genomic_DNA"/>
</dbReference>
<dbReference type="InterPro" id="IPR013783">
    <property type="entry name" value="Ig-like_fold"/>
</dbReference>
<evidence type="ECO:0000256" key="2">
    <source>
        <dbReference type="ARBA" id="ARBA00022692"/>
    </source>
</evidence>
<evidence type="ECO:0000256" key="6">
    <source>
        <dbReference type="ARBA" id="ARBA00023136"/>
    </source>
</evidence>
<dbReference type="InterPro" id="IPR003598">
    <property type="entry name" value="Ig_sub2"/>
</dbReference>
<dbReference type="GO" id="GO:0016020">
    <property type="term" value="C:membrane"/>
    <property type="evidence" value="ECO:0007669"/>
    <property type="project" value="UniProtKB-SubCell"/>
</dbReference>
<feature type="domain" description="SRCR" evidence="11">
    <location>
        <begin position="199"/>
        <end position="241"/>
    </location>
</feature>
<dbReference type="PANTHER" id="PTHR12231:SF253">
    <property type="entry name" value="DPR-INTERACTING PROTEIN ETA, ISOFORM B-RELATED"/>
    <property type="match status" value="1"/>
</dbReference>
<dbReference type="FunFam" id="2.20.100.10:FF:000002">
    <property type="entry name" value="Unc-5 netrin receptor C"/>
    <property type="match status" value="1"/>
</dbReference>
<dbReference type="PRINTS" id="PR01705">
    <property type="entry name" value="TSP1REPEAT"/>
</dbReference>
<dbReference type="PANTHER" id="PTHR12231">
    <property type="entry name" value="CTX-RELATED TYPE I TRANSMEMBRANE PROTEIN"/>
    <property type="match status" value="1"/>
</dbReference>
<keyword evidence="7 10" id="KW-1015">Disulfide bond</keyword>
<proteinExistence type="predicted"/>
<reference evidence="13 14" key="1">
    <citation type="journal article" date="2018" name="Sci. Rep.">
        <title>Comparative analysis of the Pocillopora damicornis genome highlights role of immune system in coral evolution.</title>
        <authorList>
            <person name="Cunning R."/>
            <person name="Bay R.A."/>
            <person name="Gillette P."/>
            <person name="Baker A.C."/>
            <person name="Traylor-Knowles N."/>
        </authorList>
    </citation>
    <scope>NUCLEOTIDE SEQUENCE [LARGE SCALE GENOMIC DNA]</scope>
    <source>
        <strain evidence="13">RSMAS</strain>
        <tissue evidence="13">Whole animal</tissue>
    </source>
</reference>
<dbReference type="InterPro" id="IPR001190">
    <property type="entry name" value="SRCR"/>
</dbReference>
<evidence type="ECO:0000256" key="8">
    <source>
        <dbReference type="ARBA" id="ARBA00023180"/>
    </source>
</evidence>
<dbReference type="InterPro" id="IPR007110">
    <property type="entry name" value="Ig-like_dom"/>
</dbReference>
<dbReference type="PROSITE" id="PS50287">
    <property type="entry name" value="SRCR_2"/>
    <property type="match status" value="2"/>
</dbReference>
<feature type="non-terminal residue" evidence="13">
    <location>
        <position position="1"/>
    </location>
</feature>
<dbReference type="PROSITE" id="PS50092">
    <property type="entry name" value="TSP1"/>
    <property type="match status" value="2"/>
</dbReference>
<dbReference type="Pfam" id="PF00530">
    <property type="entry name" value="SRCR"/>
    <property type="match status" value="1"/>
</dbReference>
<evidence type="ECO:0000256" key="10">
    <source>
        <dbReference type="PROSITE-ProRule" id="PRU00196"/>
    </source>
</evidence>
<dbReference type="InterPro" id="IPR051170">
    <property type="entry name" value="Neural/epithelial_adhesion"/>
</dbReference>
<evidence type="ECO:0000256" key="9">
    <source>
        <dbReference type="ARBA" id="ARBA00023319"/>
    </source>
</evidence>
<evidence type="ECO:0000256" key="3">
    <source>
        <dbReference type="ARBA" id="ARBA00022729"/>
    </source>
</evidence>
<keyword evidence="9" id="KW-0393">Immunoglobulin domain</keyword>
<keyword evidence="14" id="KW-1185">Reference proteome</keyword>
<evidence type="ECO:0000259" key="12">
    <source>
        <dbReference type="PROSITE" id="PS50835"/>
    </source>
</evidence>
<dbReference type="SMART" id="SM00409">
    <property type="entry name" value="IG"/>
    <property type="match status" value="3"/>
</dbReference>
<evidence type="ECO:0000256" key="1">
    <source>
        <dbReference type="ARBA" id="ARBA00004167"/>
    </source>
</evidence>
<keyword evidence="6" id="KW-0472">Membrane</keyword>
<dbReference type="Pfam" id="PF13927">
    <property type="entry name" value="Ig_3"/>
    <property type="match status" value="3"/>
</dbReference>
<feature type="disulfide bond" evidence="10">
    <location>
        <begin position="354"/>
        <end position="364"/>
    </location>
</feature>
<comment type="caution">
    <text evidence="10">Lacks conserved residue(s) required for the propagation of feature annotation.</text>
</comment>
<dbReference type="InterPro" id="IPR036772">
    <property type="entry name" value="SRCR-like_dom_sf"/>
</dbReference>
<accession>A0A3M6TWI2</accession>
<dbReference type="SMART" id="SM00209">
    <property type="entry name" value="TSP1"/>
    <property type="match status" value="2"/>
</dbReference>
<dbReference type="Gene3D" id="3.10.250.10">
    <property type="entry name" value="SRCR-like domain"/>
    <property type="match status" value="2"/>
</dbReference>
<protein>
    <recommendedName>
        <fullName evidence="15">Neurotrypsin</fullName>
    </recommendedName>
</protein>
<sequence length="763" mass="86506">RWCPCESCTVTCGIGFQTRYRDCGETPSRNCQEPFSEIRLCNAKVCPSKITCFSQRNYNATAFWRSLFIITRESLARLVYHRRLMLQYAFYKKKTERLEECHTLYIFVSYFASYLKVDGGWSKWNSWSLCSKTVNGIQTRTRECSNPEPAFGGKYCNGTRAVVRECSNTSSCHEGTCKMTKISTCSSDRIVQNAPAFTLRFKAERIPSLGVIEIYRNNTWQRLCTNGWDKVEENLTCMAMGYHQNAFYENCSFHETKKKGYHKHIHVLQLHQVDQFDIFIYKVPVRLNGANEDYGGRVEVFFMGKWGKICRNAWDFNDFKVICRQLGFEDALAEFIGSDVKEDEIPFVMFDVACSGSEPQLALCPRTNENLNRDVNVSAELCRKDDKAAQGLCQPKNKQVLEKKQLFLNIGRNEMLRCSMQNKTNYVRRFIYGKYQDANSTSGKRIRTSDNGEFFIDRVQESDGGLMNAEDWNIFTDKTKSRQNVIAGTLGIIHCSSEGTPSPQITWSKQGGMEVNLGRFIQLSNGSLHINPVHEGENGTYICVMQQNKGADRVTSDHKIISVSIITLPKIHVIIPNNTIREGDSVNLTCIVDAGFPESQIRWTKYSTLRGQSNAICLTRVTTKDQVRYTCEAVNSGGSSSDSIYVKVQVPPQLNPELKNRSIALNSAFATHCFERGDPPVKNKWTKNGERLGNKNTLVISYVTFEDAGIYECTAKNHAGIAKATFSIGVHVTGKSKLSFRVSVAKHVGNSYLSCRSERKRLQ</sequence>
<dbReference type="InterPro" id="IPR003599">
    <property type="entry name" value="Ig_sub"/>
</dbReference>
<gene>
    <name evidence="13" type="ORF">pdam_00004129</name>
</gene>
<dbReference type="AlphaFoldDB" id="A0A3M6TWI2"/>
<comment type="subcellular location">
    <subcellularLocation>
        <location evidence="1">Membrane</location>
        <topology evidence="1">Single-pass membrane protein</topology>
    </subcellularLocation>
</comment>
<keyword evidence="2" id="KW-0812">Transmembrane</keyword>
<evidence type="ECO:0000313" key="14">
    <source>
        <dbReference type="Proteomes" id="UP000275408"/>
    </source>
</evidence>
<dbReference type="InterPro" id="IPR036179">
    <property type="entry name" value="Ig-like_dom_sf"/>
</dbReference>
<evidence type="ECO:0000256" key="5">
    <source>
        <dbReference type="ARBA" id="ARBA00022989"/>
    </source>
</evidence>
<dbReference type="OrthoDB" id="5977422at2759"/>
<keyword evidence="5" id="KW-1133">Transmembrane helix</keyword>
<dbReference type="InterPro" id="IPR000884">
    <property type="entry name" value="TSP1_rpt"/>
</dbReference>